<gene>
    <name evidence="2" type="ORF">CSOJ01_01440</name>
</gene>
<evidence type="ECO:0000313" key="3">
    <source>
        <dbReference type="Proteomes" id="UP000652219"/>
    </source>
</evidence>
<comment type="caution">
    <text evidence="2">The sequence shown here is derived from an EMBL/GenBank/DDBJ whole genome shotgun (WGS) entry which is preliminary data.</text>
</comment>
<organism evidence="2 3">
    <name type="scientific">Colletotrichum sojae</name>
    <dbReference type="NCBI Taxonomy" id="2175907"/>
    <lineage>
        <taxon>Eukaryota</taxon>
        <taxon>Fungi</taxon>
        <taxon>Dikarya</taxon>
        <taxon>Ascomycota</taxon>
        <taxon>Pezizomycotina</taxon>
        <taxon>Sordariomycetes</taxon>
        <taxon>Hypocreomycetidae</taxon>
        <taxon>Glomerellales</taxon>
        <taxon>Glomerellaceae</taxon>
        <taxon>Colletotrichum</taxon>
        <taxon>Colletotrichum orchidearum species complex</taxon>
    </lineage>
</organism>
<dbReference type="EMBL" id="WIGN01000010">
    <property type="protein sequence ID" value="KAF6819383.1"/>
    <property type="molecule type" value="Genomic_DNA"/>
</dbReference>
<evidence type="ECO:0000313" key="2">
    <source>
        <dbReference type="EMBL" id="KAF6819383.1"/>
    </source>
</evidence>
<proteinExistence type="predicted"/>
<reference evidence="2 3" key="1">
    <citation type="journal article" date="2020" name="Phytopathology">
        <title>Genome Sequence Resources of Colletotrichum truncatum, C. plurivorum, C. musicola, and C. sojae: Four Species Pathogenic to Soybean (Glycine max).</title>
        <authorList>
            <person name="Rogerio F."/>
            <person name="Boufleur T.R."/>
            <person name="Ciampi-Guillardi M."/>
            <person name="Sukno S.A."/>
            <person name="Thon M.R."/>
            <person name="Massola Junior N.S."/>
            <person name="Baroncelli R."/>
        </authorList>
    </citation>
    <scope>NUCLEOTIDE SEQUENCE [LARGE SCALE GENOMIC DNA]</scope>
    <source>
        <strain evidence="2 3">LFN0009</strain>
    </source>
</reference>
<evidence type="ECO:0000256" key="1">
    <source>
        <dbReference type="SAM" id="MobiDB-lite"/>
    </source>
</evidence>
<protein>
    <submittedName>
        <fullName evidence="2">Uncharacterized protein</fullName>
    </submittedName>
</protein>
<feature type="region of interest" description="Disordered" evidence="1">
    <location>
        <begin position="60"/>
        <end position="88"/>
    </location>
</feature>
<dbReference type="Proteomes" id="UP000652219">
    <property type="component" value="Unassembled WGS sequence"/>
</dbReference>
<accession>A0A8H6JVB6</accession>
<sequence length="88" mass="9351">MASFSSFYPTLLNASLTKFNPGIRDESPAGPAARVLGLLAAATPAGWRQGKPPIFPLARQSRRCNTSPDPRLTRPASASSWAPGIRMA</sequence>
<keyword evidence="3" id="KW-1185">Reference proteome</keyword>
<name>A0A8H6JVB6_9PEZI</name>
<dbReference type="AlphaFoldDB" id="A0A8H6JVB6"/>